<sequence length="164" mass="16887">MSTTAAAPVVTRGATAEKLAHAQRSVMTLLADSSATGGALSVTRSTFPDGGDGAPSHFHTGASESLFVISGRLQVLTGDEVVVLEAGDFVSIPAGLPHAFGAAPGSDADVLAVFAPAADRFDYYRLLERVAAGEADPAEIPASASRYDNHYVASEAWRRARAGE</sequence>
<dbReference type="PANTHER" id="PTHR36440">
    <property type="entry name" value="PUTATIVE (AFU_ORTHOLOGUE AFUA_8G07350)-RELATED"/>
    <property type="match status" value="1"/>
</dbReference>
<organism evidence="2 3">
    <name type="scientific">Glycomyces harbinensis</name>
    <dbReference type="NCBI Taxonomy" id="58114"/>
    <lineage>
        <taxon>Bacteria</taxon>
        <taxon>Bacillati</taxon>
        <taxon>Actinomycetota</taxon>
        <taxon>Actinomycetes</taxon>
        <taxon>Glycomycetales</taxon>
        <taxon>Glycomycetaceae</taxon>
        <taxon>Glycomyces</taxon>
    </lineage>
</organism>
<gene>
    <name evidence="2" type="ORF">SAMN05216270_102242</name>
</gene>
<dbReference type="Gene3D" id="2.60.120.10">
    <property type="entry name" value="Jelly Rolls"/>
    <property type="match status" value="1"/>
</dbReference>
<dbReference type="OrthoDB" id="9791637at2"/>
<dbReference type="SUPFAM" id="SSF51182">
    <property type="entry name" value="RmlC-like cupins"/>
    <property type="match status" value="1"/>
</dbReference>
<name>A0A1G6SSQ1_9ACTN</name>
<dbReference type="STRING" id="58114.SAMN05216270_102242"/>
<dbReference type="Pfam" id="PF07883">
    <property type="entry name" value="Cupin_2"/>
    <property type="match status" value="1"/>
</dbReference>
<keyword evidence="3" id="KW-1185">Reference proteome</keyword>
<evidence type="ECO:0000259" key="1">
    <source>
        <dbReference type="Pfam" id="PF07883"/>
    </source>
</evidence>
<dbReference type="InterPro" id="IPR011051">
    <property type="entry name" value="RmlC_Cupin_sf"/>
</dbReference>
<dbReference type="Proteomes" id="UP000198949">
    <property type="component" value="Unassembled WGS sequence"/>
</dbReference>
<dbReference type="InterPro" id="IPR014710">
    <property type="entry name" value="RmlC-like_jellyroll"/>
</dbReference>
<evidence type="ECO:0000313" key="3">
    <source>
        <dbReference type="Proteomes" id="UP000198949"/>
    </source>
</evidence>
<dbReference type="EMBL" id="FNAD01000002">
    <property type="protein sequence ID" value="SDD19257.1"/>
    <property type="molecule type" value="Genomic_DNA"/>
</dbReference>
<dbReference type="InterPro" id="IPR013096">
    <property type="entry name" value="Cupin_2"/>
</dbReference>
<dbReference type="AlphaFoldDB" id="A0A1G6SSQ1"/>
<proteinExistence type="predicted"/>
<reference evidence="3" key="1">
    <citation type="submission" date="2016-10" db="EMBL/GenBank/DDBJ databases">
        <authorList>
            <person name="Varghese N."/>
            <person name="Submissions S."/>
        </authorList>
    </citation>
    <scope>NUCLEOTIDE SEQUENCE [LARGE SCALE GENOMIC DNA]</scope>
    <source>
        <strain evidence="3">CGMCC 4.3516</strain>
    </source>
</reference>
<accession>A0A1G6SSQ1</accession>
<dbReference type="InterPro" id="IPR053146">
    <property type="entry name" value="QDO-like"/>
</dbReference>
<protein>
    <submittedName>
        <fullName evidence="2">Cupin domain-containing protein</fullName>
    </submittedName>
</protein>
<dbReference type="PANTHER" id="PTHR36440:SF1">
    <property type="entry name" value="PUTATIVE (AFU_ORTHOLOGUE AFUA_8G07350)-RELATED"/>
    <property type="match status" value="1"/>
</dbReference>
<feature type="domain" description="Cupin type-2" evidence="1">
    <location>
        <begin position="45"/>
        <end position="113"/>
    </location>
</feature>
<evidence type="ECO:0000313" key="2">
    <source>
        <dbReference type="EMBL" id="SDD19257.1"/>
    </source>
</evidence>
<dbReference type="RefSeq" id="WP_091029378.1">
    <property type="nucleotide sequence ID" value="NZ_FNAD01000002.1"/>
</dbReference>